<dbReference type="Proteomes" id="UP001174936">
    <property type="component" value="Unassembled WGS sequence"/>
</dbReference>
<sequence>MTVTLVATAQVAAAPATTPNPAATFGPGQKKAEFQSNAWWDAEFRNKVGTSMRREIELGTQFILTDQHIHQLLDTGPTICGNLESFVFIHEDVSYDAKNDAHGITDVGLVRLARACPNLTKFQLQASRHLTDAAVLAFYLFCPKLTFLEFTHWAGRNKFTRAGVFDFLHSCLSLVPELDTLRLSPSDKAGLTMKKDDKAMRKMTRGRPGLVHTVVEVGEEKHWGNWDIVRREKSFKRGRIYEPPVEELPWSPRY</sequence>
<reference evidence="1" key="1">
    <citation type="submission" date="2023-06" db="EMBL/GenBank/DDBJ databases">
        <title>Genome-scale phylogeny and comparative genomics of the fungal order Sordariales.</title>
        <authorList>
            <consortium name="Lawrence Berkeley National Laboratory"/>
            <person name="Hensen N."/>
            <person name="Bonometti L."/>
            <person name="Westerberg I."/>
            <person name="Brannstrom I.O."/>
            <person name="Guillou S."/>
            <person name="Cros-Aarteil S."/>
            <person name="Calhoun S."/>
            <person name="Haridas S."/>
            <person name="Kuo A."/>
            <person name="Mondo S."/>
            <person name="Pangilinan J."/>
            <person name="Riley R."/>
            <person name="Labutti K."/>
            <person name="Andreopoulos B."/>
            <person name="Lipzen A."/>
            <person name="Chen C."/>
            <person name="Yanf M."/>
            <person name="Daum C."/>
            <person name="Ng V."/>
            <person name="Clum A."/>
            <person name="Steindorff A."/>
            <person name="Ohm R."/>
            <person name="Martin F."/>
            <person name="Silar P."/>
            <person name="Natvig D."/>
            <person name="Lalanne C."/>
            <person name="Gautier V."/>
            <person name="Ament-Velasquez S.L."/>
            <person name="Kruys A."/>
            <person name="Hutchinson M.I."/>
            <person name="Powell A.J."/>
            <person name="Barry K."/>
            <person name="Miller A.N."/>
            <person name="Grigoriev I.V."/>
            <person name="Debuchy R."/>
            <person name="Gladieux P."/>
            <person name="Thoren M.H."/>
            <person name="Johannesson H."/>
        </authorList>
    </citation>
    <scope>NUCLEOTIDE SEQUENCE</scope>
    <source>
        <strain evidence="1">SMH2532-1</strain>
    </source>
</reference>
<dbReference type="InterPro" id="IPR032675">
    <property type="entry name" value="LRR_dom_sf"/>
</dbReference>
<dbReference type="AlphaFoldDB" id="A0AA40CK07"/>
<dbReference type="Gene3D" id="3.80.10.10">
    <property type="entry name" value="Ribonuclease Inhibitor"/>
    <property type="match status" value="1"/>
</dbReference>
<evidence type="ECO:0000313" key="1">
    <source>
        <dbReference type="EMBL" id="KAK0639964.1"/>
    </source>
</evidence>
<accession>A0AA40CK07</accession>
<comment type="caution">
    <text evidence="1">The sequence shown here is derived from an EMBL/GenBank/DDBJ whole genome shotgun (WGS) entry which is preliminary data.</text>
</comment>
<gene>
    <name evidence="1" type="ORF">B0T16DRAFT_338159</name>
</gene>
<protein>
    <submittedName>
        <fullName evidence="1">Uncharacterized protein</fullName>
    </submittedName>
</protein>
<organism evidence="1 2">
    <name type="scientific">Cercophora newfieldiana</name>
    <dbReference type="NCBI Taxonomy" id="92897"/>
    <lineage>
        <taxon>Eukaryota</taxon>
        <taxon>Fungi</taxon>
        <taxon>Dikarya</taxon>
        <taxon>Ascomycota</taxon>
        <taxon>Pezizomycotina</taxon>
        <taxon>Sordariomycetes</taxon>
        <taxon>Sordariomycetidae</taxon>
        <taxon>Sordariales</taxon>
        <taxon>Lasiosphaeriaceae</taxon>
        <taxon>Cercophora</taxon>
    </lineage>
</organism>
<keyword evidence="2" id="KW-1185">Reference proteome</keyword>
<dbReference type="EMBL" id="JAULSV010000007">
    <property type="protein sequence ID" value="KAK0639964.1"/>
    <property type="molecule type" value="Genomic_DNA"/>
</dbReference>
<dbReference type="SUPFAM" id="SSF52047">
    <property type="entry name" value="RNI-like"/>
    <property type="match status" value="1"/>
</dbReference>
<evidence type="ECO:0000313" key="2">
    <source>
        <dbReference type="Proteomes" id="UP001174936"/>
    </source>
</evidence>
<name>A0AA40CK07_9PEZI</name>
<proteinExistence type="predicted"/>